<sequence>MNSIPNVTTRERPFDLVFISHPDIVHAVFDLRDGIGVGALAERLAAANARLTEAREAIELERRRQKERYDRGHAPLPDLRVGDEVFVRLRDRPLPGVQVGKFAPGKAGPYRVREVLSPHRVRLEIPDLSASEAEFSVEQLDVTPSEPDPFAGQRHSPTATPSGPATAAGPSRPTARIEVDDPPASLPPRVRQAPPALRC</sequence>
<evidence type="ECO:0008006" key="5">
    <source>
        <dbReference type="Google" id="ProtNLM"/>
    </source>
</evidence>
<evidence type="ECO:0000256" key="2">
    <source>
        <dbReference type="SAM" id="MobiDB-lite"/>
    </source>
</evidence>
<keyword evidence="4" id="KW-1185">Reference proteome</keyword>
<reference evidence="3" key="1">
    <citation type="submission" date="2016-04" db="EMBL/GenBank/DDBJ databases">
        <authorList>
            <person name="Nguyen H.D."/>
            <person name="Samba Siva P."/>
            <person name="Cullis J."/>
            <person name="Levesque C.A."/>
            <person name="Hambleton S."/>
        </authorList>
    </citation>
    <scope>NUCLEOTIDE SEQUENCE</scope>
    <source>
        <strain evidence="3">DAOMC 236416</strain>
    </source>
</reference>
<dbReference type="Proteomes" id="UP000077521">
    <property type="component" value="Unassembled WGS sequence"/>
</dbReference>
<keyword evidence="1" id="KW-0175">Coiled coil</keyword>
<feature type="region of interest" description="Disordered" evidence="2">
    <location>
        <begin position="139"/>
        <end position="199"/>
    </location>
</feature>
<accession>A0A177T3R2</accession>
<organism evidence="3 4">
    <name type="scientific">Tilletia indica</name>
    <dbReference type="NCBI Taxonomy" id="43049"/>
    <lineage>
        <taxon>Eukaryota</taxon>
        <taxon>Fungi</taxon>
        <taxon>Dikarya</taxon>
        <taxon>Basidiomycota</taxon>
        <taxon>Ustilaginomycotina</taxon>
        <taxon>Exobasidiomycetes</taxon>
        <taxon>Tilletiales</taxon>
        <taxon>Tilletiaceae</taxon>
        <taxon>Tilletia</taxon>
    </lineage>
</organism>
<evidence type="ECO:0000313" key="3">
    <source>
        <dbReference type="EMBL" id="KAE8241093.1"/>
    </source>
</evidence>
<evidence type="ECO:0000256" key="1">
    <source>
        <dbReference type="SAM" id="Coils"/>
    </source>
</evidence>
<feature type="compositionally biased region" description="Low complexity" evidence="2">
    <location>
        <begin position="157"/>
        <end position="176"/>
    </location>
</feature>
<protein>
    <recommendedName>
        <fullName evidence="5">Integrase zinc-binding domain-containing protein</fullName>
    </recommendedName>
</protein>
<gene>
    <name evidence="3" type="ORF">A4X13_0g7563</name>
</gene>
<name>A0A177T3R2_9BASI</name>
<comment type="caution">
    <text evidence="3">The sequence shown here is derived from an EMBL/GenBank/DDBJ whole genome shotgun (WGS) entry which is preliminary data.</text>
</comment>
<reference evidence="3" key="2">
    <citation type="journal article" date="2019" name="IMA Fungus">
        <title>Genome sequencing and comparison of five Tilletia species to identify candidate genes for the detection of regulated species infecting wheat.</title>
        <authorList>
            <person name="Nguyen H.D.T."/>
            <person name="Sultana T."/>
            <person name="Kesanakurti P."/>
            <person name="Hambleton S."/>
        </authorList>
    </citation>
    <scope>NUCLEOTIDE SEQUENCE</scope>
    <source>
        <strain evidence="3">DAOMC 236416</strain>
    </source>
</reference>
<dbReference type="AlphaFoldDB" id="A0A177T3R2"/>
<feature type="coiled-coil region" evidence="1">
    <location>
        <begin position="37"/>
        <end position="68"/>
    </location>
</feature>
<dbReference type="EMBL" id="LWDF02000972">
    <property type="protein sequence ID" value="KAE8241093.1"/>
    <property type="molecule type" value="Genomic_DNA"/>
</dbReference>
<proteinExistence type="predicted"/>
<evidence type="ECO:0000313" key="4">
    <source>
        <dbReference type="Proteomes" id="UP000077521"/>
    </source>
</evidence>